<gene>
    <name evidence="2" type="ORF">GRX03_15505</name>
</gene>
<dbReference type="OrthoDB" id="46222at2157"/>
<dbReference type="RefSeq" id="WP_159765221.1">
    <property type="nucleotide sequence ID" value="NZ_WUUT01000007.1"/>
</dbReference>
<keyword evidence="3" id="KW-1185">Reference proteome</keyword>
<evidence type="ECO:0000259" key="1">
    <source>
        <dbReference type="Pfam" id="PF00535"/>
    </source>
</evidence>
<dbReference type="Proteomes" id="UP000466535">
    <property type="component" value="Unassembled WGS sequence"/>
</dbReference>
<dbReference type="PANTHER" id="PTHR43685">
    <property type="entry name" value="GLYCOSYLTRANSFERASE"/>
    <property type="match status" value="1"/>
</dbReference>
<dbReference type="Gene3D" id="3.90.550.10">
    <property type="entry name" value="Spore Coat Polysaccharide Biosynthesis Protein SpsA, Chain A"/>
    <property type="match status" value="1"/>
</dbReference>
<dbReference type="InterPro" id="IPR001173">
    <property type="entry name" value="Glyco_trans_2-like"/>
</dbReference>
<accession>A0A6B0T4G2</accession>
<dbReference type="EMBL" id="WUUT01000007">
    <property type="protein sequence ID" value="MXR53005.1"/>
    <property type="molecule type" value="Genomic_DNA"/>
</dbReference>
<name>A0A6B0T4G2_9EURY</name>
<dbReference type="SUPFAM" id="SSF53448">
    <property type="entry name" value="Nucleotide-diphospho-sugar transferases"/>
    <property type="match status" value="1"/>
</dbReference>
<dbReference type="GO" id="GO:0016740">
    <property type="term" value="F:transferase activity"/>
    <property type="evidence" value="ECO:0007669"/>
    <property type="project" value="UniProtKB-KW"/>
</dbReference>
<dbReference type="Pfam" id="PF00535">
    <property type="entry name" value="Glycos_transf_2"/>
    <property type="match status" value="1"/>
</dbReference>
<keyword evidence="2" id="KW-0808">Transferase</keyword>
<protein>
    <submittedName>
        <fullName evidence="2">Glycosyltransferase</fullName>
    </submittedName>
</protein>
<proteinExistence type="predicted"/>
<sequence length="319" mass="36059">MDERISVIIPTHYRNDVLPEAIESVAEQEYEPVELIVVDDSGEGHAEPVLEEYSDVIDKPIVREENGGWAAAYTTGIEASTGEYIQLLDDDDRLLEGKLEKTAAVLRENPDVGVSYCGVMWGEEPNYPKPEVSGDILEHALRFQTFPLWTGSLLMEREVLLDCMPLAGMAPEDDLDIELGDTDLKIELARRTKVDYVDEILVFYRRDNNKLWTGLRKFKKVKQNVRHQEELYAQYPEIRRDLLSSWYERQGNELIERRAWSPTATLCFLKSLYYADSDQLPKGIQAAASVLGRPGLAAARRARDIALGRPQGGTTANEA</sequence>
<dbReference type="CDD" id="cd00761">
    <property type="entry name" value="Glyco_tranf_GTA_type"/>
    <property type="match status" value="1"/>
</dbReference>
<comment type="caution">
    <text evidence="2">The sequence shown here is derived from an EMBL/GenBank/DDBJ whole genome shotgun (WGS) entry which is preliminary data.</text>
</comment>
<dbReference type="InterPro" id="IPR050834">
    <property type="entry name" value="Glycosyltransf_2"/>
</dbReference>
<reference evidence="2 3" key="1">
    <citation type="submission" date="2019-12" db="EMBL/GenBank/DDBJ databases">
        <title>Isolation and characterization of three novel carbon monoxide-oxidizing members of Halobacteria from salione crusts and soils.</title>
        <authorList>
            <person name="Myers M.R."/>
            <person name="King G.M."/>
        </authorList>
    </citation>
    <scope>NUCLEOTIDE SEQUENCE [LARGE SCALE GENOMIC DNA]</scope>
    <source>
        <strain evidence="2 3">WSH3</strain>
    </source>
</reference>
<dbReference type="InterPro" id="IPR029044">
    <property type="entry name" value="Nucleotide-diphossugar_trans"/>
</dbReference>
<organism evidence="2 3">
    <name type="scientific">Halovenus carboxidivorans</name>
    <dbReference type="NCBI Taxonomy" id="2692199"/>
    <lineage>
        <taxon>Archaea</taxon>
        <taxon>Methanobacteriati</taxon>
        <taxon>Methanobacteriota</taxon>
        <taxon>Stenosarchaea group</taxon>
        <taxon>Halobacteria</taxon>
        <taxon>Halobacteriales</taxon>
        <taxon>Haloarculaceae</taxon>
        <taxon>Halovenus</taxon>
    </lineage>
</organism>
<evidence type="ECO:0000313" key="2">
    <source>
        <dbReference type="EMBL" id="MXR53005.1"/>
    </source>
</evidence>
<evidence type="ECO:0000313" key="3">
    <source>
        <dbReference type="Proteomes" id="UP000466535"/>
    </source>
</evidence>
<dbReference type="PANTHER" id="PTHR43685:SF2">
    <property type="entry name" value="GLYCOSYLTRANSFERASE 2-LIKE DOMAIN-CONTAINING PROTEIN"/>
    <property type="match status" value="1"/>
</dbReference>
<feature type="domain" description="Glycosyltransferase 2-like" evidence="1">
    <location>
        <begin position="6"/>
        <end position="127"/>
    </location>
</feature>
<dbReference type="AlphaFoldDB" id="A0A6B0T4G2"/>